<dbReference type="Proteomes" id="UP001432062">
    <property type="component" value="Chromosome"/>
</dbReference>
<organism evidence="1 2">
    <name type="scientific">Nocardia vinacea</name>
    <dbReference type="NCBI Taxonomy" id="96468"/>
    <lineage>
        <taxon>Bacteria</taxon>
        <taxon>Bacillati</taxon>
        <taxon>Actinomycetota</taxon>
        <taxon>Actinomycetes</taxon>
        <taxon>Mycobacteriales</taxon>
        <taxon>Nocardiaceae</taxon>
        <taxon>Nocardia</taxon>
    </lineage>
</organism>
<accession>A0ABZ1YVL9</accession>
<proteinExistence type="predicted"/>
<evidence type="ECO:0008006" key="3">
    <source>
        <dbReference type="Google" id="ProtNLM"/>
    </source>
</evidence>
<reference evidence="1" key="1">
    <citation type="submission" date="2022-10" db="EMBL/GenBank/DDBJ databases">
        <title>The complete genomes of actinobacterial strains from the NBC collection.</title>
        <authorList>
            <person name="Joergensen T.S."/>
            <person name="Alvarez Arevalo M."/>
            <person name="Sterndorff E.B."/>
            <person name="Faurdal D."/>
            <person name="Vuksanovic O."/>
            <person name="Mourched A.-S."/>
            <person name="Charusanti P."/>
            <person name="Shaw S."/>
            <person name="Blin K."/>
            <person name="Weber T."/>
        </authorList>
    </citation>
    <scope>NUCLEOTIDE SEQUENCE</scope>
    <source>
        <strain evidence="1">NBC_01482</strain>
    </source>
</reference>
<dbReference type="RefSeq" id="WP_327099581.1">
    <property type="nucleotide sequence ID" value="NZ_CP109149.1"/>
</dbReference>
<evidence type="ECO:0000313" key="2">
    <source>
        <dbReference type="Proteomes" id="UP001432062"/>
    </source>
</evidence>
<name>A0ABZ1YVL9_9NOCA</name>
<sequence length="181" mass="18909">MVNETKISLPTKGDSVSRAVKRATERVCGGILGMIACLFGMGTAHADDAPGPVLVGDTEYFALGDWNCSISANGVVGCDLAVPASSMDVLYAGMQVSLPNVSAIIIDSATWPAHPQWNANGSHTLPGGNPSLPRLTRVNYHDPQYSVTYAGANCQITFQGAAVCTSMGHGFSQWGPVPHGY</sequence>
<gene>
    <name evidence="1" type="ORF">OG563_45920</name>
</gene>
<keyword evidence="2" id="KW-1185">Reference proteome</keyword>
<evidence type="ECO:0000313" key="1">
    <source>
        <dbReference type="EMBL" id="WUV46315.1"/>
    </source>
</evidence>
<dbReference type="EMBL" id="CP109441">
    <property type="protein sequence ID" value="WUV46315.1"/>
    <property type="molecule type" value="Genomic_DNA"/>
</dbReference>
<protein>
    <recommendedName>
        <fullName evidence="3">Secreted protein</fullName>
    </recommendedName>
</protein>